<dbReference type="AlphaFoldDB" id="A0A3M8ASE7"/>
<gene>
    <name evidence="1" type="ORF">BAG01nite_12850</name>
    <name evidence="2" type="ORF">EB820_14510</name>
</gene>
<reference evidence="1 4" key="2">
    <citation type="submission" date="2019-06" db="EMBL/GenBank/DDBJ databases">
        <title>Whole genome shotgun sequence of Brevibacillus agri NBRC 15538.</title>
        <authorList>
            <person name="Hosoyama A."/>
            <person name="Uohara A."/>
            <person name="Ohji S."/>
            <person name="Ichikawa N."/>
        </authorList>
    </citation>
    <scope>NUCLEOTIDE SEQUENCE [LARGE SCALE GENOMIC DNA]</scope>
    <source>
        <strain evidence="1 4">NBRC 15538</strain>
    </source>
</reference>
<comment type="caution">
    <text evidence="2">The sequence shown here is derived from an EMBL/GenBank/DDBJ whole genome shotgun (WGS) entry which is preliminary data.</text>
</comment>
<reference evidence="2 3" key="1">
    <citation type="submission" date="2018-10" db="EMBL/GenBank/DDBJ databases">
        <title>Phylogenomics of Brevibacillus.</title>
        <authorList>
            <person name="Dunlap C."/>
        </authorList>
    </citation>
    <scope>NUCLEOTIDE SEQUENCE [LARGE SCALE GENOMIC DNA]</scope>
    <source>
        <strain evidence="2 3">NRRL NRS 1219</strain>
    </source>
</reference>
<dbReference type="Proteomes" id="UP000276178">
    <property type="component" value="Unassembled WGS sequence"/>
</dbReference>
<dbReference type="GeneID" id="82810817"/>
<dbReference type="Proteomes" id="UP000317180">
    <property type="component" value="Unassembled WGS sequence"/>
</dbReference>
<sequence>MDNKHLKELDEILDSLKETNRKLTAMAEKYGIKYDPNIDVNATLTRLMEKYGIEYDPNYDVRAALERMLEKYQGGDTQ</sequence>
<dbReference type="EMBL" id="BJOD01000011">
    <property type="protein sequence ID" value="GED25183.1"/>
    <property type="molecule type" value="Genomic_DNA"/>
</dbReference>
<dbReference type="RefSeq" id="WP_122953034.1">
    <property type="nucleotide sequence ID" value="NZ_BJOD01000011.1"/>
</dbReference>
<evidence type="ECO:0000313" key="2">
    <source>
        <dbReference type="EMBL" id="RNB54122.1"/>
    </source>
</evidence>
<evidence type="ECO:0000313" key="4">
    <source>
        <dbReference type="Proteomes" id="UP000317180"/>
    </source>
</evidence>
<dbReference type="EMBL" id="RHHN01000042">
    <property type="protein sequence ID" value="RNB54122.1"/>
    <property type="molecule type" value="Genomic_DNA"/>
</dbReference>
<evidence type="ECO:0000313" key="3">
    <source>
        <dbReference type="Proteomes" id="UP000276178"/>
    </source>
</evidence>
<organism evidence="2 3">
    <name type="scientific">Brevibacillus agri</name>
    <dbReference type="NCBI Taxonomy" id="51101"/>
    <lineage>
        <taxon>Bacteria</taxon>
        <taxon>Bacillati</taxon>
        <taxon>Bacillota</taxon>
        <taxon>Bacilli</taxon>
        <taxon>Bacillales</taxon>
        <taxon>Paenibacillaceae</taxon>
        <taxon>Brevibacillus</taxon>
    </lineage>
</organism>
<proteinExistence type="predicted"/>
<keyword evidence="4" id="KW-1185">Reference proteome</keyword>
<protein>
    <submittedName>
        <fullName evidence="2">Uncharacterized protein</fullName>
    </submittedName>
</protein>
<accession>A0A3M8ASE7</accession>
<evidence type="ECO:0000313" key="1">
    <source>
        <dbReference type="EMBL" id="GED25183.1"/>
    </source>
</evidence>
<name>A0A3M8ASE7_9BACL</name>